<dbReference type="InterPro" id="IPR010982">
    <property type="entry name" value="Lambda_DNA-bd_dom_sf"/>
</dbReference>
<reference evidence="2 3" key="1">
    <citation type="journal article" date="2023" name="Microbiol. Resour. Announc.">
        <title>Complete Genome Sequence of Imperialibacter roseus strain P4T.</title>
        <authorList>
            <person name="Tizabi D.R."/>
            <person name="Bachvaroff T."/>
            <person name="Hill R.T."/>
        </authorList>
    </citation>
    <scope>NUCLEOTIDE SEQUENCE [LARGE SCALE GENOMIC DNA]</scope>
    <source>
        <strain evidence="2 3">P4T</strain>
    </source>
</reference>
<dbReference type="PROSITE" id="PS50943">
    <property type="entry name" value="HTH_CROC1"/>
    <property type="match status" value="1"/>
</dbReference>
<keyword evidence="3" id="KW-1185">Reference proteome</keyword>
<evidence type="ECO:0000313" key="3">
    <source>
        <dbReference type="Proteomes" id="UP001302349"/>
    </source>
</evidence>
<name>A0ABZ0IR91_9BACT</name>
<dbReference type="CDD" id="cd00093">
    <property type="entry name" value="HTH_XRE"/>
    <property type="match status" value="1"/>
</dbReference>
<gene>
    <name evidence="2" type="ORF">RT717_02780</name>
</gene>
<organism evidence="2 3">
    <name type="scientific">Imperialibacter roseus</name>
    <dbReference type="NCBI Taxonomy" id="1324217"/>
    <lineage>
        <taxon>Bacteria</taxon>
        <taxon>Pseudomonadati</taxon>
        <taxon>Bacteroidota</taxon>
        <taxon>Cytophagia</taxon>
        <taxon>Cytophagales</taxon>
        <taxon>Flammeovirgaceae</taxon>
        <taxon>Imperialibacter</taxon>
    </lineage>
</organism>
<dbReference type="SMART" id="SM00530">
    <property type="entry name" value="HTH_XRE"/>
    <property type="match status" value="1"/>
</dbReference>
<protein>
    <submittedName>
        <fullName evidence="2">Helix-turn-helix transcriptional regulator</fullName>
    </submittedName>
</protein>
<proteinExistence type="predicted"/>
<dbReference type="Proteomes" id="UP001302349">
    <property type="component" value="Chromosome"/>
</dbReference>
<sequence length="115" mass="12838">MKTIEELLKEATEKGGFHKLAKEESDLLNTLSKLAETYEDKVMEIMPIRPGNLREAVELKMVEQKLTQAKLAKALGIAAPKLSQILSGKREPDVAFLKAIHDKLKIDAEFILSHA</sequence>
<dbReference type="RefSeq" id="WP_317490221.1">
    <property type="nucleotide sequence ID" value="NZ_CP136051.1"/>
</dbReference>
<dbReference type="InterPro" id="IPR001387">
    <property type="entry name" value="Cro/C1-type_HTH"/>
</dbReference>
<dbReference type="SUPFAM" id="SSF47413">
    <property type="entry name" value="lambda repressor-like DNA-binding domains"/>
    <property type="match status" value="1"/>
</dbReference>
<dbReference type="EMBL" id="CP136051">
    <property type="protein sequence ID" value="WOK07545.1"/>
    <property type="molecule type" value="Genomic_DNA"/>
</dbReference>
<dbReference type="Pfam" id="PF01381">
    <property type="entry name" value="HTH_3"/>
    <property type="match status" value="1"/>
</dbReference>
<dbReference type="Gene3D" id="1.10.260.40">
    <property type="entry name" value="lambda repressor-like DNA-binding domains"/>
    <property type="match status" value="1"/>
</dbReference>
<accession>A0ABZ0IR91</accession>
<evidence type="ECO:0000259" key="1">
    <source>
        <dbReference type="PROSITE" id="PS50943"/>
    </source>
</evidence>
<feature type="domain" description="HTH cro/C1-type" evidence="1">
    <location>
        <begin position="57"/>
        <end position="111"/>
    </location>
</feature>
<evidence type="ECO:0000313" key="2">
    <source>
        <dbReference type="EMBL" id="WOK07545.1"/>
    </source>
</evidence>